<sequence length="280" mass="31319">MNSSPPTTTIDDNHLHQGNHAINIHDPPQSQRPTIVSHTVEEQLLSLSPSSPKNAQSFHHHHHHSHSHCDSDTSDKIRSQSEALQQTFDDLDRESYHSHNTGRDESTDALYVPVAECPIVTPSLYIPLPTTIRHYLHDPPSNILPFPPYPLRTRQPINKRLQRIPKSFISGALVTHDDHFQQRQNIPPPLRKRHSLASGQIDRLVHAHRNAIAAAAAGKAATQVASEPELWWPVPSPVLPSSEEMATDYFEYKPTPPASPEISISPPPVITSPPKHPFEK</sequence>
<comment type="caution">
    <text evidence="2">The sequence shown here is derived from an EMBL/GenBank/DDBJ whole genome shotgun (WGS) entry which is preliminary data.</text>
</comment>
<feature type="region of interest" description="Disordered" evidence="1">
    <location>
        <begin position="46"/>
        <end position="80"/>
    </location>
</feature>
<feature type="compositionally biased region" description="Polar residues" evidence="1">
    <location>
        <begin position="1"/>
        <end position="10"/>
    </location>
</feature>
<evidence type="ECO:0000313" key="2">
    <source>
        <dbReference type="EMBL" id="KAI9270538.1"/>
    </source>
</evidence>
<reference evidence="2" key="1">
    <citation type="journal article" date="2022" name="IScience">
        <title>Evolution of zygomycete secretomes and the origins of terrestrial fungal ecologies.</title>
        <authorList>
            <person name="Chang Y."/>
            <person name="Wang Y."/>
            <person name="Mondo S."/>
            <person name="Ahrendt S."/>
            <person name="Andreopoulos W."/>
            <person name="Barry K."/>
            <person name="Beard J."/>
            <person name="Benny G.L."/>
            <person name="Blankenship S."/>
            <person name="Bonito G."/>
            <person name="Cuomo C."/>
            <person name="Desiro A."/>
            <person name="Gervers K.A."/>
            <person name="Hundley H."/>
            <person name="Kuo A."/>
            <person name="LaButti K."/>
            <person name="Lang B.F."/>
            <person name="Lipzen A."/>
            <person name="O'Donnell K."/>
            <person name="Pangilinan J."/>
            <person name="Reynolds N."/>
            <person name="Sandor L."/>
            <person name="Smith M.E."/>
            <person name="Tsang A."/>
            <person name="Grigoriev I.V."/>
            <person name="Stajich J.E."/>
            <person name="Spatafora J.W."/>
        </authorList>
    </citation>
    <scope>NUCLEOTIDE SEQUENCE</scope>
    <source>
        <strain evidence="2">RSA 2281</strain>
    </source>
</reference>
<keyword evidence="3" id="KW-1185">Reference proteome</keyword>
<feature type="compositionally biased region" description="Pro residues" evidence="1">
    <location>
        <begin position="254"/>
        <end position="280"/>
    </location>
</feature>
<accession>A0AAD5K5L2</accession>
<proteinExistence type="predicted"/>
<reference evidence="2" key="2">
    <citation type="submission" date="2023-02" db="EMBL/GenBank/DDBJ databases">
        <authorList>
            <consortium name="DOE Joint Genome Institute"/>
            <person name="Mondo S.J."/>
            <person name="Chang Y."/>
            <person name="Wang Y."/>
            <person name="Ahrendt S."/>
            <person name="Andreopoulos W."/>
            <person name="Barry K."/>
            <person name="Beard J."/>
            <person name="Benny G.L."/>
            <person name="Blankenship S."/>
            <person name="Bonito G."/>
            <person name="Cuomo C."/>
            <person name="Desiro A."/>
            <person name="Gervers K.A."/>
            <person name="Hundley H."/>
            <person name="Kuo A."/>
            <person name="LaButti K."/>
            <person name="Lang B.F."/>
            <person name="Lipzen A."/>
            <person name="O'Donnell K."/>
            <person name="Pangilinan J."/>
            <person name="Reynolds N."/>
            <person name="Sandor L."/>
            <person name="Smith M.W."/>
            <person name="Tsang A."/>
            <person name="Grigoriev I.V."/>
            <person name="Stajich J.E."/>
            <person name="Spatafora J.W."/>
        </authorList>
    </citation>
    <scope>NUCLEOTIDE SEQUENCE</scope>
    <source>
        <strain evidence="2">RSA 2281</strain>
    </source>
</reference>
<dbReference type="EMBL" id="JAIXMP010000007">
    <property type="protein sequence ID" value="KAI9270538.1"/>
    <property type="molecule type" value="Genomic_DNA"/>
</dbReference>
<gene>
    <name evidence="2" type="ORF">BDA99DRAFT_602830</name>
</gene>
<feature type="region of interest" description="Disordered" evidence="1">
    <location>
        <begin position="1"/>
        <end position="32"/>
    </location>
</feature>
<evidence type="ECO:0000313" key="3">
    <source>
        <dbReference type="Proteomes" id="UP001209540"/>
    </source>
</evidence>
<protein>
    <submittedName>
        <fullName evidence="2">Uncharacterized protein</fullName>
    </submittedName>
</protein>
<evidence type="ECO:0000256" key="1">
    <source>
        <dbReference type="SAM" id="MobiDB-lite"/>
    </source>
</evidence>
<dbReference type="Proteomes" id="UP001209540">
    <property type="component" value="Unassembled WGS sequence"/>
</dbReference>
<organism evidence="2 3">
    <name type="scientific">Phascolomyces articulosus</name>
    <dbReference type="NCBI Taxonomy" id="60185"/>
    <lineage>
        <taxon>Eukaryota</taxon>
        <taxon>Fungi</taxon>
        <taxon>Fungi incertae sedis</taxon>
        <taxon>Mucoromycota</taxon>
        <taxon>Mucoromycotina</taxon>
        <taxon>Mucoromycetes</taxon>
        <taxon>Mucorales</taxon>
        <taxon>Lichtheimiaceae</taxon>
        <taxon>Phascolomyces</taxon>
    </lineage>
</organism>
<dbReference type="AlphaFoldDB" id="A0AAD5K5L2"/>
<feature type="compositionally biased region" description="Basic and acidic residues" evidence="1">
    <location>
        <begin position="67"/>
        <end position="79"/>
    </location>
</feature>
<feature type="region of interest" description="Disordered" evidence="1">
    <location>
        <begin position="250"/>
        <end position="280"/>
    </location>
</feature>
<name>A0AAD5K5L2_9FUNG</name>